<dbReference type="AlphaFoldDB" id="A0A2A9P524"/>
<accession>A0A2A9P524</accession>
<sequence length="239" mass="27279">MQAPERGYGFIDERKSCIPRRTTGTVIYDNFSQLLILETLGDVSVIRYPDRAWNYFKGPPCGTTDDFPNDVDTTSYALRLLPHDDATVHSLMDEMLSPDMTSTESIVEVYFSPSRKRLDPAVCINVLRLFHHQSRATDPALIPTRIYVHDALVRRTYLAGTRYYSEPDVFLYFLALLVRENPVDASLAEQTLPLLRTCLVDRRGSHADPLTLAMRIEACRVVGHRYCWREDEVVGYAEG</sequence>
<dbReference type="STRING" id="268505.A0A2A9P524"/>
<keyword evidence="2" id="KW-1185">Reference proteome</keyword>
<evidence type="ECO:0000313" key="2">
    <source>
        <dbReference type="Proteomes" id="UP000037136"/>
    </source>
</evidence>
<reference evidence="1 2" key="1">
    <citation type="journal article" date="2015" name="BMC Genomics">
        <title>Gene expression during zombie ant biting behavior reflects the complexity underlying fungal parasitic behavioral manipulation.</title>
        <authorList>
            <person name="de Bekker C."/>
            <person name="Ohm R.A."/>
            <person name="Loreto R.G."/>
            <person name="Sebastian A."/>
            <person name="Albert I."/>
            <person name="Merrow M."/>
            <person name="Brachmann A."/>
            <person name="Hughes D.P."/>
        </authorList>
    </citation>
    <scope>NUCLEOTIDE SEQUENCE [LARGE SCALE GENOMIC DNA]</scope>
    <source>
        <strain evidence="1 2">SC16a</strain>
    </source>
</reference>
<gene>
    <name evidence="1" type="ORF">XA68_17322</name>
</gene>
<protein>
    <submittedName>
        <fullName evidence="1">Uncharacterized protein</fullName>
    </submittedName>
</protein>
<proteinExistence type="predicted"/>
<dbReference type="EMBL" id="LAZP02000704">
    <property type="protein sequence ID" value="PFH55962.1"/>
    <property type="molecule type" value="Genomic_DNA"/>
</dbReference>
<dbReference type="Proteomes" id="UP000037136">
    <property type="component" value="Unassembled WGS sequence"/>
</dbReference>
<name>A0A2A9P524_OPHUN</name>
<evidence type="ECO:0000313" key="1">
    <source>
        <dbReference type="EMBL" id="PFH55962.1"/>
    </source>
</evidence>
<dbReference type="OrthoDB" id="2012566at2759"/>
<organism evidence="1 2">
    <name type="scientific">Ophiocordyceps unilateralis</name>
    <name type="common">Zombie-ant fungus</name>
    <name type="synonym">Torrubia unilateralis</name>
    <dbReference type="NCBI Taxonomy" id="268505"/>
    <lineage>
        <taxon>Eukaryota</taxon>
        <taxon>Fungi</taxon>
        <taxon>Dikarya</taxon>
        <taxon>Ascomycota</taxon>
        <taxon>Pezizomycotina</taxon>
        <taxon>Sordariomycetes</taxon>
        <taxon>Hypocreomycetidae</taxon>
        <taxon>Hypocreales</taxon>
        <taxon>Ophiocordycipitaceae</taxon>
        <taxon>Ophiocordyceps</taxon>
    </lineage>
</organism>
<comment type="caution">
    <text evidence="1">The sequence shown here is derived from an EMBL/GenBank/DDBJ whole genome shotgun (WGS) entry which is preliminary data.</text>
</comment>
<reference evidence="1 2" key="2">
    <citation type="journal article" date="2017" name="Sci. Rep.">
        <title>Ant-infecting Ophiocordyceps genomes reveal a high diversity of potential behavioral manipulation genes and a possible major role for enterotoxins.</title>
        <authorList>
            <person name="de Bekker C."/>
            <person name="Ohm R.A."/>
            <person name="Evans H.C."/>
            <person name="Brachmann A."/>
            <person name="Hughes D.P."/>
        </authorList>
    </citation>
    <scope>NUCLEOTIDE SEQUENCE [LARGE SCALE GENOMIC DNA]</scope>
    <source>
        <strain evidence="1 2">SC16a</strain>
    </source>
</reference>